<dbReference type="Pfam" id="PF01476">
    <property type="entry name" value="LysM"/>
    <property type="match status" value="3"/>
</dbReference>
<protein>
    <submittedName>
        <fullName evidence="3">LysM peptidoglycan-binding domain-containing protein</fullName>
    </submittedName>
</protein>
<dbReference type="SMART" id="SM00257">
    <property type="entry name" value="LysM"/>
    <property type="match status" value="3"/>
</dbReference>
<dbReference type="SUPFAM" id="SSF53955">
    <property type="entry name" value="Lysozyme-like"/>
    <property type="match status" value="1"/>
</dbReference>
<accession>A0ABD8B836</accession>
<dbReference type="InterPro" id="IPR036779">
    <property type="entry name" value="LysM_dom_sf"/>
</dbReference>
<dbReference type="PROSITE" id="PS51782">
    <property type="entry name" value="LYSM"/>
    <property type="match status" value="3"/>
</dbReference>
<dbReference type="PANTHER" id="PTHR33734:SF22">
    <property type="entry name" value="MEMBRANE-BOUND LYTIC MUREIN TRANSGLYCOSYLASE D"/>
    <property type="match status" value="1"/>
</dbReference>
<dbReference type="SUPFAM" id="SSF54106">
    <property type="entry name" value="LysM domain"/>
    <property type="match status" value="2"/>
</dbReference>
<organism evidence="3 4">
    <name type="scientific">Conchiformibius kuhniae</name>
    <dbReference type="NCBI Taxonomy" id="211502"/>
    <lineage>
        <taxon>Bacteria</taxon>
        <taxon>Pseudomonadati</taxon>
        <taxon>Pseudomonadota</taxon>
        <taxon>Betaproteobacteria</taxon>
        <taxon>Neisseriales</taxon>
        <taxon>Neisseriaceae</taxon>
        <taxon>Conchiformibius</taxon>
    </lineage>
</organism>
<feature type="domain" description="LysM" evidence="2">
    <location>
        <begin position="333"/>
        <end position="379"/>
    </location>
</feature>
<feature type="domain" description="LysM" evidence="2">
    <location>
        <begin position="743"/>
        <end position="788"/>
    </location>
</feature>
<sequence>MKPLKSLAVAVGGLCAAAHGKEVHNPEASGMAMMRLNASVLSDNAQLAKAGKADTGAQRIFGGSVWKQLAHDFRLGEVHPNLVRSHENKFANNSAYFKRTLDRSKPYMFHITNEVKKRGMPAEIALLPFIESAYVTKARSHVGASGLWQFMPATGRHYGLEQTPLYDGRHDVYASTNAALNYLQYLHGLFGDWSLALAAYNWGEGNLTRAIRRAQASGLPPTYENLRMPGETRNYVPKLLAVRNLVRNPHSFGLQLPDIQHSPYFQAVSVDTPMDVMAAAHLANIPESEFLALNPGFKTPVFIPKNGRKMLLPVAAVKTFENNYRNTDARALLSWDVYTPDYTMTLSDIAAKTNTPVGELRRLNGINGNRVSAGKSILVSRNNSLNTNQNISLNFAKADNDPVPDTYVEQAPVLTAADTAAPASALAQNTPAQKQANFINFVENGAVNDPIVEAAARGAAAAAASAPAVETAPTAAKAAVSFNFTEAAKADKAAAAKTETVAKSVTEKHADKAVQVASEHFAFADVTNGAASAPAADTAVAETFADESVRAASEPAAANTFADDPLMALAKQRSQALQAARSTVAQANAQAERAEAARLAKEAARAKARAAAERAARIAEAKEAKRREQERLRAEKLKQAQQLASIRQAREAGDPVAQAIRASANIQQHNGTHKVREGDTLYNIAQRYNINVADLIHANGIRNNHIRIGQVLRIGGGKKAASRNPLSKVSGNAATAARSTTPASYTVRKGDTLHSIATRYNLNINEIKRLNNGTSNLKTGQTIRLISS</sequence>
<gene>
    <name evidence="3" type="ORF">LVJ77_12165</name>
</gene>
<evidence type="ECO:0000313" key="4">
    <source>
        <dbReference type="Proteomes" id="UP000831534"/>
    </source>
</evidence>
<dbReference type="EMBL" id="CP091521">
    <property type="protein sequence ID" value="XHH50151.1"/>
    <property type="molecule type" value="Genomic_DNA"/>
</dbReference>
<keyword evidence="4" id="KW-1185">Reference proteome</keyword>
<dbReference type="AlphaFoldDB" id="A0ABD8B836"/>
<dbReference type="Gene3D" id="3.10.350.10">
    <property type="entry name" value="LysM domain"/>
    <property type="match status" value="3"/>
</dbReference>
<dbReference type="InterPro" id="IPR008258">
    <property type="entry name" value="Transglycosylase_SLT_dom_1"/>
</dbReference>
<name>A0ABD8B836_9NEIS</name>
<proteinExistence type="predicted"/>
<evidence type="ECO:0000259" key="2">
    <source>
        <dbReference type="PROSITE" id="PS51782"/>
    </source>
</evidence>
<reference evidence="3 4" key="1">
    <citation type="journal article" date="2022" name="Res Sq">
        <title>Evolution of multicellular longitudinally dividing oral cavity symbionts (Neisseriaceae).</title>
        <authorList>
            <person name="Nyongesa S."/>
            <person name="Weber P."/>
            <person name="Bernet E."/>
            <person name="Pullido F."/>
            <person name="Nieckarz M."/>
            <person name="Delaby M."/>
            <person name="Nieves C."/>
            <person name="Viehboeck T."/>
            <person name="Krause N."/>
            <person name="Rivera-Millot A."/>
            <person name="Nakamura A."/>
            <person name="Vischer N."/>
            <person name="VanNieuwenhze M."/>
            <person name="Brun Y."/>
            <person name="Cava F."/>
            <person name="Bulgheresi S."/>
            <person name="Veyrier F."/>
        </authorList>
    </citation>
    <scope>NUCLEOTIDE SEQUENCE [LARGE SCALE GENOMIC DNA]</scope>
    <source>
        <strain evidence="3 4">17694</strain>
    </source>
</reference>
<dbReference type="InterPro" id="IPR018392">
    <property type="entry name" value="LysM"/>
</dbReference>
<dbReference type="KEGG" id="ckh:LVJ77_12165"/>
<dbReference type="InterPro" id="IPR023346">
    <property type="entry name" value="Lysozyme-like_dom_sf"/>
</dbReference>
<dbReference type="Pfam" id="PF01464">
    <property type="entry name" value="SLT"/>
    <property type="match status" value="1"/>
</dbReference>
<dbReference type="PANTHER" id="PTHR33734">
    <property type="entry name" value="LYSM DOMAIN-CONTAINING GPI-ANCHORED PROTEIN 2"/>
    <property type="match status" value="1"/>
</dbReference>
<evidence type="ECO:0000256" key="1">
    <source>
        <dbReference type="SAM" id="Coils"/>
    </source>
</evidence>
<dbReference type="CDD" id="cd16894">
    <property type="entry name" value="MltD-like"/>
    <property type="match status" value="1"/>
</dbReference>
<dbReference type="Gene3D" id="1.10.530.10">
    <property type="match status" value="1"/>
</dbReference>
<feature type="coiled-coil region" evidence="1">
    <location>
        <begin position="577"/>
        <end position="639"/>
    </location>
</feature>
<dbReference type="RefSeq" id="WP_027008959.1">
    <property type="nucleotide sequence ID" value="NZ_CP091521.1"/>
</dbReference>
<dbReference type="CDD" id="cd00118">
    <property type="entry name" value="LysM"/>
    <property type="match status" value="3"/>
</dbReference>
<feature type="domain" description="LysM" evidence="2">
    <location>
        <begin position="671"/>
        <end position="714"/>
    </location>
</feature>
<dbReference type="Proteomes" id="UP000831534">
    <property type="component" value="Chromosome"/>
</dbReference>
<keyword evidence="1" id="KW-0175">Coiled coil</keyword>
<evidence type="ECO:0000313" key="3">
    <source>
        <dbReference type="EMBL" id="XHH50151.1"/>
    </source>
</evidence>